<dbReference type="NCBIfam" id="TIGR00400">
    <property type="entry name" value="mgtE"/>
    <property type="match status" value="1"/>
</dbReference>
<dbReference type="InterPro" id="IPR036739">
    <property type="entry name" value="SLC41_membr_dom_sf"/>
</dbReference>
<dbReference type="SUPFAM" id="SSF161093">
    <property type="entry name" value="MgtE membrane domain-like"/>
    <property type="match status" value="1"/>
</dbReference>
<evidence type="ECO:0000256" key="5">
    <source>
        <dbReference type="ARBA" id="ARBA00022842"/>
    </source>
</evidence>
<keyword evidence="8" id="KW-0129">CBS domain</keyword>
<dbReference type="Pfam" id="PF01769">
    <property type="entry name" value="MgtE"/>
    <property type="match status" value="1"/>
</dbReference>
<keyword evidence="3 9" id="KW-0813">Transport</keyword>
<evidence type="ECO:0000256" key="7">
    <source>
        <dbReference type="ARBA" id="ARBA00023136"/>
    </source>
</evidence>
<evidence type="ECO:0000256" key="3">
    <source>
        <dbReference type="ARBA" id="ARBA00022448"/>
    </source>
</evidence>
<keyword evidence="5 9" id="KW-0460">Magnesium</keyword>
<protein>
    <recommendedName>
        <fullName evidence="9">Magnesium transporter MgtE</fullName>
    </recommendedName>
</protein>
<dbReference type="Pfam" id="PF03448">
    <property type="entry name" value="MgtE_N"/>
    <property type="match status" value="1"/>
</dbReference>
<dbReference type="Gene3D" id="1.25.60.10">
    <property type="entry name" value="MgtE N-terminal domain-like"/>
    <property type="match status" value="1"/>
</dbReference>
<gene>
    <name evidence="11" type="primary">mgtE</name>
    <name evidence="11" type="ORF">HF295_01615</name>
</gene>
<dbReference type="RefSeq" id="WP_312032104.1">
    <property type="nucleotide sequence ID" value="NZ_CP051151.1"/>
</dbReference>
<dbReference type="GO" id="GO:0005886">
    <property type="term" value="C:plasma membrane"/>
    <property type="evidence" value="ECO:0007669"/>
    <property type="project" value="UniProtKB-SubCell"/>
</dbReference>
<dbReference type="InterPro" id="IPR046342">
    <property type="entry name" value="CBS_dom_sf"/>
</dbReference>
<sequence length="468" mass="52993">MEAKIVDYKIEILSIIENNIDYPNIIDLLNEYHPYDISRAFIELEDDILLQLIKSVSEEFLADIFEYLNINELKDIIDFFTSQQLAMIFGAMDLDLAVDFIRDLGKKGIEIINHTEVSRRKKMLEMLSYDPDEIGSYLNESFLLIDVTLSIKQAMKYVTEFAHDTDYISIVYIADKDELVGYIKLKDLISARANDSLEEVMETRFPKVYLDDDVEYVAKIMQETRESSIPIIDEDNHLLGVVTHDDLLDIIAEAEEEDYTRFAGLSDYDPDLDTISVIKSVKSRLPWLSILLILSMVTSMILSFFDARLSTSGSGIILAARMAVFLPLILDMAGNTGTQSLAVTIRYLSKNEDTNNDILRRMIFREFKTGIIQGLIIGIIVFGMILFTAYTQNQSLEQMDYLYGLVTSGAIFIALLISTSLGGIIPMLMYRLKIDPAVASGPFITTVSDIITLSIYYTIGMSILLPML</sequence>
<keyword evidence="7 9" id="KW-0472">Membrane</keyword>
<dbReference type="KEGG" id="tbk:HF295_01615"/>
<keyword evidence="9" id="KW-1003">Cell membrane</keyword>
<dbReference type="SMART" id="SM00116">
    <property type="entry name" value="CBS"/>
    <property type="match status" value="2"/>
</dbReference>
<dbReference type="PANTHER" id="PTHR43773">
    <property type="entry name" value="MAGNESIUM TRANSPORTER MGTE"/>
    <property type="match status" value="1"/>
</dbReference>
<dbReference type="Gene3D" id="1.10.357.20">
    <property type="entry name" value="SLC41 divalent cation transporters, integral membrane domain"/>
    <property type="match status" value="1"/>
</dbReference>
<comment type="similarity">
    <text evidence="2 9">Belongs to the SLC41A transporter family.</text>
</comment>
<dbReference type="PANTHER" id="PTHR43773:SF1">
    <property type="entry name" value="MAGNESIUM TRANSPORTER MGTE"/>
    <property type="match status" value="1"/>
</dbReference>
<evidence type="ECO:0000256" key="1">
    <source>
        <dbReference type="ARBA" id="ARBA00004141"/>
    </source>
</evidence>
<organism evidence="11 12">
    <name type="scientific">Hujiaoplasma nucleasis</name>
    <dbReference type="NCBI Taxonomy" id="2725268"/>
    <lineage>
        <taxon>Bacteria</taxon>
        <taxon>Bacillati</taxon>
        <taxon>Mycoplasmatota</taxon>
        <taxon>Mollicutes</taxon>
        <taxon>Candidatus Izemoplasmatales</taxon>
        <taxon>Hujiaoplasmataceae</taxon>
        <taxon>Hujiaoplasma</taxon>
    </lineage>
</organism>
<dbReference type="AlphaFoldDB" id="A0A7L6N314"/>
<keyword evidence="4 9" id="KW-0812">Transmembrane</keyword>
<accession>A0A7L6N314</accession>
<name>A0A7L6N314_9MOLU</name>
<dbReference type="InterPro" id="IPR006668">
    <property type="entry name" value="Mg_transptr_MgtE_intracell_dom"/>
</dbReference>
<comment type="subunit">
    <text evidence="9">Homodimer.</text>
</comment>
<dbReference type="InterPro" id="IPR038076">
    <property type="entry name" value="MgtE_N_sf"/>
</dbReference>
<dbReference type="EMBL" id="CP051151">
    <property type="protein sequence ID" value="QLY39627.1"/>
    <property type="molecule type" value="Genomic_DNA"/>
</dbReference>
<dbReference type="CDD" id="cd04606">
    <property type="entry name" value="CBS_pair_Mg_transporter"/>
    <property type="match status" value="1"/>
</dbReference>
<evidence type="ECO:0000256" key="6">
    <source>
        <dbReference type="ARBA" id="ARBA00022989"/>
    </source>
</evidence>
<evidence type="ECO:0000256" key="9">
    <source>
        <dbReference type="RuleBase" id="RU362011"/>
    </source>
</evidence>
<feature type="domain" description="CBS" evidence="10">
    <location>
        <begin position="201"/>
        <end position="257"/>
    </location>
</feature>
<evidence type="ECO:0000259" key="10">
    <source>
        <dbReference type="PROSITE" id="PS51371"/>
    </source>
</evidence>
<evidence type="ECO:0000256" key="4">
    <source>
        <dbReference type="ARBA" id="ARBA00022692"/>
    </source>
</evidence>
<evidence type="ECO:0000256" key="8">
    <source>
        <dbReference type="PROSITE-ProRule" id="PRU00703"/>
    </source>
</evidence>
<dbReference type="Pfam" id="PF00571">
    <property type="entry name" value="CBS"/>
    <property type="match status" value="1"/>
</dbReference>
<dbReference type="Gene3D" id="3.10.580.10">
    <property type="entry name" value="CBS-domain"/>
    <property type="match status" value="1"/>
</dbReference>
<dbReference type="PROSITE" id="PS51371">
    <property type="entry name" value="CBS"/>
    <property type="match status" value="1"/>
</dbReference>
<feature type="transmembrane region" description="Helical" evidence="9">
    <location>
        <begin position="311"/>
        <end position="330"/>
    </location>
</feature>
<keyword evidence="9" id="KW-0479">Metal-binding</keyword>
<dbReference type="GO" id="GO:0015095">
    <property type="term" value="F:magnesium ion transmembrane transporter activity"/>
    <property type="evidence" value="ECO:0007669"/>
    <property type="project" value="UniProtKB-UniRule"/>
</dbReference>
<evidence type="ECO:0000313" key="12">
    <source>
        <dbReference type="Proteomes" id="UP000512167"/>
    </source>
</evidence>
<feature type="transmembrane region" description="Helical" evidence="9">
    <location>
        <begin position="370"/>
        <end position="390"/>
    </location>
</feature>
<comment type="function">
    <text evidence="9">Acts as a magnesium transporter.</text>
</comment>
<dbReference type="Proteomes" id="UP000512167">
    <property type="component" value="Chromosome"/>
</dbReference>
<keyword evidence="12" id="KW-1185">Reference proteome</keyword>
<dbReference type="SUPFAM" id="SSF54631">
    <property type="entry name" value="CBS-domain pair"/>
    <property type="match status" value="1"/>
</dbReference>
<proteinExistence type="inferred from homology"/>
<dbReference type="SUPFAM" id="SSF158791">
    <property type="entry name" value="MgtE N-terminal domain-like"/>
    <property type="match status" value="1"/>
</dbReference>
<dbReference type="InterPro" id="IPR000644">
    <property type="entry name" value="CBS_dom"/>
</dbReference>
<dbReference type="GO" id="GO:0046872">
    <property type="term" value="F:metal ion binding"/>
    <property type="evidence" value="ECO:0007669"/>
    <property type="project" value="UniProtKB-KW"/>
</dbReference>
<dbReference type="SMART" id="SM00924">
    <property type="entry name" value="MgtE_N"/>
    <property type="match status" value="1"/>
</dbReference>
<evidence type="ECO:0000256" key="2">
    <source>
        <dbReference type="ARBA" id="ARBA00009749"/>
    </source>
</evidence>
<feature type="transmembrane region" description="Helical" evidence="9">
    <location>
        <begin position="437"/>
        <end position="459"/>
    </location>
</feature>
<keyword evidence="6 9" id="KW-1133">Transmembrane helix</keyword>
<feature type="transmembrane region" description="Helical" evidence="9">
    <location>
        <begin position="285"/>
        <end position="305"/>
    </location>
</feature>
<evidence type="ECO:0000313" key="11">
    <source>
        <dbReference type="EMBL" id="QLY39627.1"/>
    </source>
</evidence>
<feature type="transmembrane region" description="Helical" evidence="9">
    <location>
        <begin position="402"/>
        <end position="425"/>
    </location>
</feature>
<reference evidence="11 12" key="1">
    <citation type="submission" date="2020-04" db="EMBL/GenBank/DDBJ databases">
        <authorList>
            <person name="Zheng R.K."/>
            <person name="Sun C.M."/>
        </authorList>
    </citation>
    <scope>NUCLEOTIDE SEQUENCE [LARGE SCALE GENOMIC DNA]</scope>
    <source>
        <strain evidence="12">zrk29</strain>
    </source>
</reference>
<dbReference type="InterPro" id="IPR006667">
    <property type="entry name" value="SLC41_membr_dom"/>
</dbReference>
<dbReference type="InterPro" id="IPR006669">
    <property type="entry name" value="MgtE_transporter"/>
</dbReference>
<comment type="subcellular location">
    <subcellularLocation>
        <location evidence="9">Cell membrane</location>
        <topology evidence="9">Multi-pass membrane protein</topology>
    </subcellularLocation>
    <subcellularLocation>
        <location evidence="1">Membrane</location>
        <topology evidence="1">Multi-pass membrane protein</topology>
    </subcellularLocation>
</comment>